<evidence type="ECO:0000313" key="2">
    <source>
        <dbReference type="EMBL" id="EGG05506.1"/>
    </source>
</evidence>
<gene>
    <name evidence="2" type="ORF">MELLADRAFT_107519</name>
</gene>
<organism evidence="3">
    <name type="scientific">Melampsora larici-populina (strain 98AG31 / pathotype 3-4-7)</name>
    <name type="common">Poplar leaf rust fungus</name>
    <dbReference type="NCBI Taxonomy" id="747676"/>
    <lineage>
        <taxon>Eukaryota</taxon>
        <taxon>Fungi</taxon>
        <taxon>Dikarya</taxon>
        <taxon>Basidiomycota</taxon>
        <taxon>Pucciniomycotina</taxon>
        <taxon>Pucciniomycetes</taxon>
        <taxon>Pucciniales</taxon>
        <taxon>Melampsoraceae</taxon>
        <taxon>Melampsora</taxon>
    </lineage>
</organism>
<feature type="compositionally biased region" description="Polar residues" evidence="1">
    <location>
        <begin position="91"/>
        <end position="103"/>
    </location>
</feature>
<evidence type="ECO:0000313" key="3">
    <source>
        <dbReference type="Proteomes" id="UP000001072"/>
    </source>
</evidence>
<sequence>MISDILPGQVFPKGPTPAVQFVEKGWPIQIWQDDANSLIKTYQIAKGFRGCTNLLKRNWLSDIDNGYFKLEKIDPAESLIPTSNIINHSITKTPLKNKPSSPSDPILSADDATDHPTKKRKRKMKEAKEKIVKKRKKEKDDEEIESSEIEDINFPSSDEFSEDSDDFKGDSGSSSSSENDDV</sequence>
<feature type="compositionally biased region" description="Low complexity" evidence="1">
    <location>
        <begin position="170"/>
        <end position="182"/>
    </location>
</feature>
<protein>
    <submittedName>
        <fullName evidence="2">Uncharacterized protein</fullName>
    </submittedName>
</protein>
<dbReference type="GeneID" id="18923196"/>
<dbReference type="EMBL" id="GL883113">
    <property type="protein sequence ID" value="EGG05506.1"/>
    <property type="molecule type" value="Genomic_DNA"/>
</dbReference>
<dbReference type="RefSeq" id="XP_007411428.1">
    <property type="nucleotide sequence ID" value="XM_007411366.1"/>
</dbReference>
<feature type="region of interest" description="Disordered" evidence="1">
    <location>
        <begin position="91"/>
        <end position="182"/>
    </location>
</feature>
<feature type="compositionally biased region" description="Basic residues" evidence="1">
    <location>
        <begin position="117"/>
        <end position="137"/>
    </location>
</feature>
<keyword evidence="3" id="KW-1185">Reference proteome</keyword>
<reference evidence="3" key="1">
    <citation type="journal article" date="2011" name="Proc. Natl. Acad. Sci. U.S.A.">
        <title>Obligate biotrophy features unraveled by the genomic analysis of rust fungi.</title>
        <authorList>
            <person name="Duplessis S."/>
            <person name="Cuomo C.A."/>
            <person name="Lin Y.-C."/>
            <person name="Aerts A."/>
            <person name="Tisserant E."/>
            <person name="Veneault-Fourrey C."/>
            <person name="Joly D.L."/>
            <person name="Hacquard S."/>
            <person name="Amselem J."/>
            <person name="Cantarel B.L."/>
            <person name="Chiu R."/>
            <person name="Coutinho P.M."/>
            <person name="Feau N."/>
            <person name="Field M."/>
            <person name="Frey P."/>
            <person name="Gelhaye E."/>
            <person name="Goldberg J."/>
            <person name="Grabherr M.G."/>
            <person name="Kodira C.D."/>
            <person name="Kohler A."/>
            <person name="Kuees U."/>
            <person name="Lindquist E.A."/>
            <person name="Lucas S.M."/>
            <person name="Mago R."/>
            <person name="Mauceli E."/>
            <person name="Morin E."/>
            <person name="Murat C."/>
            <person name="Pangilinan J.L."/>
            <person name="Park R."/>
            <person name="Pearson M."/>
            <person name="Quesneville H."/>
            <person name="Rouhier N."/>
            <person name="Sakthikumar S."/>
            <person name="Salamov A.A."/>
            <person name="Schmutz J."/>
            <person name="Selles B."/>
            <person name="Shapiro H."/>
            <person name="Tanguay P."/>
            <person name="Tuskan G.A."/>
            <person name="Henrissat B."/>
            <person name="Van de Peer Y."/>
            <person name="Rouze P."/>
            <person name="Ellis J.G."/>
            <person name="Dodds P.N."/>
            <person name="Schein J.E."/>
            <person name="Zhong S."/>
            <person name="Hamelin R.C."/>
            <person name="Grigoriev I.V."/>
            <person name="Szabo L.J."/>
            <person name="Martin F."/>
        </authorList>
    </citation>
    <scope>NUCLEOTIDE SEQUENCE [LARGE SCALE GENOMIC DNA]</scope>
    <source>
        <strain evidence="3">98AG31 / pathotype 3-4-7</strain>
    </source>
</reference>
<evidence type="ECO:0000256" key="1">
    <source>
        <dbReference type="SAM" id="MobiDB-lite"/>
    </source>
</evidence>
<feature type="compositionally biased region" description="Acidic residues" evidence="1">
    <location>
        <begin position="140"/>
        <end position="151"/>
    </location>
</feature>
<accession>F4RQI6</accession>
<dbReference type="KEGG" id="mlr:MELLADRAFT_107519"/>
<proteinExistence type="predicted"/>
<dbReference type="AlphaFoldDB" id="F4RQI6"/>
<dbReference type="HOGENOM" id="CLU_1482293_0_0_1"/>
<dbReference type="Proteomes" id="UP000001072">
    <property type="component" value="Unassembled WGS sequence"/>
</dbReference>
<dbReference type="VEuPathDB" id="FungiDB:MELLADRAFT_107519"/>
<name>F4RQI6_MELLP</name>
<dbReference type="InParanoid" id="F4RQI6"/>